<organism evidence="3 4">
    <name type="scientific">Haloarchaeobius litoreus</name>
    <dbReference type="NCBI Taxonomy" id="755306"/>
    <lineage>
        <taxon>Archaea</taxon>
        <taxon>Methanobacteriati</taxon>
        <taxon>Methanobacteriota</taxon>
        <taxon>Stenosarchaea group</taxon>
        <taxon>Halobacteria</taxon>
        <taxon>Halobacteriales</taxon>
        <taxon>Halorubellaceae</taxon>
        <taxon>Haloarchaeobius</taxon>
    </lineage>
</organism>
<keyword evidence="4" id="KW-1185">Reference proteome</keyword>
<reference evidence="3 4" key="1">
    <citation type="journal article" date="2019" name="Int. J. Syst. Evol. Microbiol.">
        <title>The Global Catalogue of Microorganisms (GCM) 10K type strain sequencing project: providing services to taxonomists for standard genome sequencing and annotation.</title>
        <authorList>
            <consortium name="The Broad Institute Genomics Platform"/>
            <consortium name="The Broad Institute Genome Sequencing Center for Infectious Disease"/>
            <person name="Wu L."/>
            <person name="Ma J."/>
        </authorList>
    </citation>
    <scope>NUCLEOTIDE SEQUENCE [LARGE SCALE GENOMIC DNA]</scope>
    <source>
        <strain evidence="3 4">CGMCC 1.10390</strain>
    </source>
</reference>
<feature type="transmembrane region" description="Helical" evidence="2">
    <location>
        <begin position="12"/>
        <end position="35"/>
    </location>
</feature>
<gene>
    <name evidence="3" type="ORF">ACFSBL_06485</name>
</gene>
<proteinExistence type="predicted"/>
<feature type="compositionally biased region" description="Low complexity" evidence="1">
    <location>
        <begin position="147"/>
        <end position="176"/>
    </location>
</feature>
<feature type="region of interest" description="Disordered" evidence="1">
    <location>
        <begin position="64"/>
        <end position="577"/>
    </location>
</feature>
<keyword evidence="2" id="KW-1133">Transmembrane helix</keyword>
<evidence type="ECO:0000313" key="3">
    <source>
        <dbReference type="EMBL" id="MFD1645325.1"/>
    </source>
</evidence>
<feature type="compositionally biased region" description="Acidic residues" evidence="1">
    <location>
        <begin position="280"/>
        <end position="310"/>
    </location>
</feature>
<feature type="compositionally biased region" description="Acidic residues" evidence="1">
    <location>
        <begin position="255"/>
        <end position="274"/>
    </location>
</feature>
<comment type="caution">
    <text evidence="3">The sequence shown here is derived from an EMBL/GenBank/DDBJ whole genome shotgun (WGS) entry which is preliminary data.</text>
</comment>
<keyword evidence="2" id="KW-0812">Transmembrane</keyword>
<evidence type="ECO:0000313" key="4">
    <source>
        <dbReference type="Proteomes" id="UP001597034"/>
    </source>
</evidence>
<feature type="compositionally biased region" description="Low complexity" evidence="1">
    <location>
        <begin position="192"/>
        <end position="209"/>
    </location>
</feature>
<feature type="compositionally biased region" description="Acidic residues" evidence="1">
    <location>
        <begin position="547"/>
        <end position="561"/>
    </location>
</feature>
<protein>
    <submittedName>
        <fullName evidence="3">Uncharacterized protein</fullName>
    </submittedName>
</protein>
<feature type="compositionally biased region" description="Low complexity" evidence="1">
    <location>
        <begin position="421"/>
        <end position="430"/>
    </location>
</feature>
<feature type="compositionally biased region" description="Polar residues" evidence="1">
    <location>
        <begin position="112"/>
        <end position="122"/>
    </location>
</feature>
<keyword evidence="2" id="KW-0472">Membrane</keyword>
<evidence type="ECO:0000256" key="2">
    <source>
        <dbReference type="SAM" id="Phobius"/>
    </source>
</evidence>
<evidence type="ECO:0000256" key="1">
    <source>
        <dbReference type="SAM" id="MobiDB-lite"/>
    </source>
</evidence>
<feature type="compositionally biased region" description="Acidic residues" evidence="1">
    <location>
        <begin position="210"/>
        <end position="247"/>
    </location>
</feature>
<dbReference type="Proteomes" id="UP001597034">
    <property type="component" value="Unassembled WGS sequence"/>
</dbReference>
<feature type="compositionally biased region" description="Acidic residues" evidence="1">
    <location>
        <begin position="431"/>
        <end position="457"/>
    </location>
</feature>
<feature type="compositionally biased region" description="Basic and acidic residues" evidence="1">
    <location>
        <begin position="64"/>
        <end position="73"/>
    </location>
</feature>
<accession>A0ABD6DHQ1</accession>
<dbReference type="RefSeq" id="WP_256399163.1">
    <property type="nucleotide sequence ID" value="NZ_JANHJR010000001.1"/>
</dbReference>
<name>A0ABD6DHQ1_9EURY</name>
<dbReference type="EMBL" id="JBHUDO010000002">
    <property type="protein sequence ID" value="MFD1645325.1"/>
    <property type="molecule type" value="Genomic_DNA"/>
</dbReference>
<sequence>MVQVGIEMLAGVAVTILLMLVFLGVVVMWDVALALRDVAEKIDSLEDDVDSDLDTINGTLTRIHDSMHGEQGRTGRSGATADGHGAVADRQSRSGAARAATPNVVAPGVGTPTVSGGQSTIGGLQAARPSPEGVVGQVQLANGRNGRSGSDADAPAGASPAAAGTTAGGAARTADGVDARSVGVDEFDPDGPADQSSDGADADSTTGDGEPADGEGDAVDAADAEDEAPESDGEAAELADEAVEDEETTPRAATDEDSTGSDDAADVEEAEAADDAGATDGDDDGTAEEEGLTEGGLSDDDEPSVADDGEGSPADAEAGATGADVSGDVAGTVDEDDGEQLDGSVAQLFDDDEPADGAIVPDDSATEALRTFGHDARTNHGLGPSRDLFTEPSADETDGRFATTAEEPWYATRFESHPRSTGAIAETTEGGTDDEAVDDEVADDEGADEEAADDDAEAAAAPPLSEFDDESVGMDDLVGAGEADAESGGDDEQAVDEGTAETAREADDEGDVDPSVLDQLDPDADAETAAAAVLRDTEATVEPADGAVDEDVLGSEDAELEGGDRTEAQLGTTADEPMGVGDLVEQELTTLTQEVGGTSISPDVSSLPLQQGADELDDTDYTFPLSGETYGLTASAESEVATLELVPDGGVELSGASEQLLRYQFRNYLDRDESGHAELTVDDDGIVVLKIPGATGDSLDDWADALIQITDRTLYLARGEE</sequence>
<feature type="compositionally biased region" description="Acidic residues" evidence="1">
    <location>
        <begin position="483"/>
        <end position="499"/>
    </location>
</feature>
<dbReference type="AlphaFoldDB" id="A0ABD6DHQ1"/>